<name>A0ABN8AXR8_CHISP</name>
<dbReference type="InterPro" id="IPR026051">
    <property type="entry name" value="ALG1-like"/>
</dbReference>
<dbReference type="EMBL" id="OU963905">
    <property type="protein sequence ID" value="CAH0398939.1"/>
    <property type="molecule type" value="Genomic_DNA"/>
</dbReference>
<keyword evidence="7" id="KW-1133">Transmembrane helix</keyword>
<dbReference type="SUPFAM" id="SSF53756">
    <property type="entry name" value="UDP-Glycosyltransferase/glycogen phosphorylase"/>
    <property type="match status" value="1"/>
</dbReference>
<protein>
    <recommendedName>
        <fullName evidence="11">Glycosyl transferase family 1 domain-containing protein</fullName>
    </recommendedName>
</protein>
<keyword evidence="3" id="KW-0328">Glycosyltransferase</keyword>
<organism evidence="9 10">
    <name type="scientific">Chilo suppressalis</name>
    <name type="common">Asiatic rice borer moth</name>
    <dbReference type="NCBI Taxonomy" id="168631"/>
    <lineage>
        <taxon>Eukaryota</taxon>
        <taxon>Metazoa</taxon>
        <taxon>Ecdysozoa</taxon>
        <taxon>Arthropoda</taxon>
        <taxon>Hexapoda</taxon>
        <taxon>Insecta</taxon>
        <taxon>Pterygota</taxon>
        <taxon>Neoptera</taxon>
        <taxon>Endopterygota</taxon>
        <taxon>Lepidoptera</taxon>
        <taxon>Glossata</taxon>
        <taxon>Ditrysia</taxon>
        <taxon>Pyraloidea</taxon>
        <taxon>Crambidae</taxon>
        <taxon>Crambinae</taxon>
        <taxon>Chilo</taxon>
    </lineage>
</organism>
<accession>A0ABN8AXR8</accession>
<dbReference type="PANTHER" id="PTHR13036:SF0">
    <property type="entry name" value="CHITOBIOSYLDIPHOSPHODOLICHOL BETA-MANNOSYLTRANSFERASE"/>
    <property type="match status" value="1"/>
</dbReference>
<evidence type="ECO:0000256" key="8">
    <source>
        <dbReference type="ARBA" id="ARBA00023136"/>
    </source>
</evidence>
<comment type="subcellular location">
    <subcellularLocation>
        <location evidence="1">Endoplasmic reticulum membrane</location>
        <topology evidence="1">Single-pass membrane protein</topology>
    </subcellularLocation>
</comment>
<keyword evidence="6" id="KW-0256">Endoplasmic reticulum</keyword>
<sequence length="439" mass="50348">MDENQSKKVVKVVVLGDIGRSPRMQYHALSLASNGLKVNIIGYCESKPLDKITESNNIAITKLNPILFDKGPRLLQYAVKAIWQAISLLITLFITGKSDYLLCQNPPAIPTLPVCRFYCLVTRTRFIIDWHNYAYSIMALSLSPQHPLVKISMFIERCFGQASNHNLCVTNAMKEDLLLKWNIVAKVLYDRAPKIYHPISTEEKHEWFMKIGSQYPEFITFERSQLKEQPSATTAFTQSSENVIKMRKDRPGILFSSTSWTPDEDFSILMEALQVYETTYNLTKKLPRLLCVITGKGPMKELYMQKLSEKSWQHVRVITPWLEACDYPTMVASADLGVCLHTSSSGLDLPMKVVDMFGAGLPVCAFDFECLHELVQDGVNGYTFKSSDELSKLIVRWFVNFPNNEQQNNICEKMKAELAKFQKSRWEDNWNLRVKCFFE</sequence>
<dbReference type="Gene3D" id="3.40.50.2000">
    <property type="entry name" value="Glycogen Phosphorylase B"/>
    <property type="match status" value="1"/>
</dbReference>
<comment type="pathway">
    <text evidence="2">Protein modification; protein glycosylation.</text>
</comment>
<keyword evidence="10" id="KW-1185">Reference proteome</keyword>
<evidence type="ECO:0000256" key="4">
    <source>
        <dbReference type="ARBA" id="ARBA00022679"/>
    </source>
</evidence>
<proteinExistence type="predicted"/>
<evidence type="ECO:0000313" key="10">
    <source>
        <dbReference type="Proteomes" id="UP001153292"/>
    </source>
</evidence>
<evidence type="ECO:0000313" key="9">
    <source>
        <dbReference type="EMBL" id="CAH0398939.1"/>
    </source>
</evidence>
<gene>
    <name evidence="9" type="ORF">CHILSU_LOCUS2065</name>
</gene>
<reference evidence="9" key="1">
    <citation type="submission" date="2021-12" db="EMBL/GenBank/DDBJ databases">
        <authorList>
            <person name="King R."/>
        </authorList>
    </citation>
    <scope>NUCLEOTIDE SEQUENCE</scope>
</reference>
<evidence type="ECO:0000256" key="1">
    <source>
        <dbReference type="ARBA" id="ARBA00004389"/>
    </source>
</evidence>
<evidence type="ECO:0000256" key="3">
    <source>
        <dbReference type="ARBA" id="ARBA00022676"/>
    </source>
</evidence>
<evidence type="ECO:0000256" key="5">
    <source>
        <dbReference type="ARBA" id="ARBA00022692"/>
    </source>
</evidence>
<keyword evidence="5" id="KW-0812">Transmembrane</keyword>
<keyword evidence="8" id="KW-0472">Membrane</keyword>
<dbReference type="PANTHER" id="PTHR13036">
    <property type="entry name" value="BETA1,4 MANNOSYLTRANSFERASE"/>
    <property type="match status" value="1"/>
</dbReference>
<evidence type="ECO:0008006" key="11">
    <source>
        <dbReference type="Google" id="ProtNLM"/>
    </source>
</evidence>
<evidence type="ECO:0000256" key="7">
    <source>
        <dbReference type="ARBA" id="ARBA00022989"/>
    </source>
</evidence>
<keyword evidence="4" id="KW-0808">Transferase</keyword>
<evidence type="ECO:0000256" key="2">
    <source>
        <dbReference type="ARBA" id="ARBA00004922"/>
    </source>
</evidence>
<evidence type="ECO:0000256" key="6">
    <source>
        <dbReference type="ARBA" id="ARBA00022824"/>
    </source>
</evidence>
<dbReference type="Proteomes" id="UP001153292">
    <property type="component" value="Chromosome 12"/>
</dbReference>
<dbReference type="Pfam" id="PF13692">
    <property type="entry name" value="Glyco_trans_1_4"/>
    <property type="match status" value="1"/>
</dbReference>